<protein>
    <submittedName>
        <fullName evidence="6">dTDP-4-amino-4,6-dideoxygalactose transaminase</fullName>
    </submittedName>
</protein>
<evidence type="ECO:0000313" key="7">
    <source>
        <dbReference type="Proteomes" id="UP000198724"/>
    </source>
</evidence>
<dbReference type="AlphaFoldDB" id="A0A1I2MTK5"/>
<dbReference type="PANTHER" id="PTHR30244">
    <property type="entry name" value="TRANSAMINASE"/>
    <property type="match status" value="1"/>
</dbReference>
<dbReference type="Pfam" id="PF01041">
    <property type="entry name" value="DegT_DnrJ_EryC1"/>
    <property type="match status" value="1"/>
</dbReference>
<evidence type="ECO:0000256" key="2">
    <source>
        <dbReference type="ARBA" id="ARBA00037999"/>
    </source>
</evidence>
<comment type="similarity">
    <text evidence="2 5">Belongs to the DegT/DnrJ/EryC1 family.</text>
</comment>
<dbReference type="Gene3D" id="3.40.640.10">
    <property type="entry name" value="Type I PLP-dependent aspartate aminotransferase-like (Major domain)"/>
    <property type="match status" value="1"/>
</dbReference>
<feature type="modified residue" description="N6-(pyridoxal phosphate)lysine" evidence="4">
    <location>
        <position position="185"/>
    </location>
</feature>
<sequence length="365" mass="41202">MIDYENLYWLNKPFFEDYKQGFEETLNSGWYVLGKNVSDFEKEFANYCSVKHCLGVANGLDALILSLKAFDFPKNKEVLVPSNTYIATILAILHAGLKPVLVEPDIRTYNIDPEKIEEKITKDTVAIMVVHLYGKCCRMDQIMELAIAHNLKVVEDCAQAHGATQHGKMAGSFGDFGAFSFYPTKNLGALGDAGAVTTASEELAEEVRALRNYGSRVKYVNDYIGYNSRLDEVQAGFLSKKLKRLDEINAHKRRLANVYLGQLNDKVIKPVVETGYFDVYHIFNIRTPKRDLLKEYLLERGIKTEIHYPIPPHQQKGLAGVFDGNYPISEEIHATTLSLPISFFHTEEDVAHVSEAINSFVSKHL</sequence>
<dbReference type="PANTHER" id="PTHR30244:SF36">
    <property type="entry name" value="3-OXO-GLUCOSE-6-PHOSPHATE:GLUTAMATE AMINOTRANSFERASE"/>
    <property type="match status" value="1"/>
</dbReference>
<evidence type="ECO:0000256" key="4">
    <source>
        <dbReference type="PIRSR" id="PIRSR000390-2"/>
    </source>
</evidence>
<accession>A0A1I2MTK5</accession>
<name>A0A1I2MTK5_9BACT</name>
<dbReference type="Proteomes" id="UP000198724">
    <property type="component" value="Unassembled WGS sequence"/>
</dbReference>
<dbReference type="InterPro" id="IPR015422">
    <property type="entry name" value="PyrdxlP-dep_Trfase_small"/>
</dbReference>
<dbReference type="GO" id="GO:0000271">
    <property type="term" value="P:polysaccharide biosynthetic process"/>
    <property type="evidence" value="ECO:0007669"/>
    <property type="project" value="TreeGrafter"/>
</dbReference>
<dbReference type="InterPro" id="IPR000653">
    <property type="entry name" value="DegT/StrS_aminotransferase"/>
</dbReference>
<dbReference type="STRING" id="1436961.SAMN05421739_101460"/>
<dbReference type="GO" id="GO:0030170">
    <property type="term" value="F:pyridoxal phosphate binding"/>
    <property type="evidence" value="ECO:0007669"/>
    <property type="project" value="TreeGrafter"/>
</dbReference>
<evidence type="ECO:0000256" key="3">
    <source>
        <dbReference type="PIRSR" id="PIRSR000390-1"/>
    </source>
</evidence>
<dbReference type="InterPro" id="IPR015424">
    <property type="entry name" value="PyrdxlP-dep_Trfase"/>
</dbReference>
<proteinExistence type="inferred from homology"/>
<feature type="active site" description="Proton acceptor" evidence="3">
    <location>
        <position position="185"/>
    </location>
</feature>
<keyword evidence="7" id="KW-1185">Reference proteome</keyword>
<keyword evidence="1 4" id="KW-0663">Pyridoxal phosphate</keyword>
<dbReference type="PIRSF" id="PIRSF000390">
    <property type="entry name" value="PLP_StrS"/>
    <property type="match status" value="1"/>
</dbReference>
<reference evidence="7" key="1">
    <citation type="submission" date="2016-10" db="EMBL/GenBank/DDBJ databases">
        <authorList>
            <person name="Varghese N."/>
            <person name="Submissions S."/>
        </authorList>
    </citation>
    <scope>NUCLEOTIDE SEQUENCE [LARGE SCALE GENOMIC DNA]</scope>
    <source>
        <strain evidence="7">LP51</strain>
    </source>
</reference>
<dbReference type="CDD" id="cd00616">
    <property type="entry name" value="AHBA_syn"/>
    <property type="match status" value="1"/>
</dbReference>
<dbReference type="InterPro" id="IPR015421">
    <property type="entry name" value="PyrdxlP-dep_Trfase_major"/>
</dbReference>
<dbReference type="GO" id="GO:0008483">
    <property type="term" value="F:transaminase activity"/>
    <property type="evidence" value="ECO:0007669"/>
    <property type="project" value="TreeGrafter"/>
</dbReference>
<dbReference type="EMBL" id="FOOT01000001">
    <property type="protein sequence ID" value="SFF94458.1"/>
    <property type="molecule type" value="Genomic_DNA"/>
</dbReference>
<evidence type="ECO:0000256" key="5">
    <source>
        <dbReference type="RuleBase" id="RU004508"/>
    </source>
</evidence>
<gene>
    <name evidence="6" type="ORF">SAMN05421739_101460</name>
</gene>
<organism evidence="6 7">
    <name type="scientific">Pontibacter chinhatensis</name>
    <dbReference type="NCBI Taxonomy" id="1436961"/>
    <lineage>
        <taxon>Bacteria</taxon>
        <taxon>Pseudomonadati</taxon>
        <taxon>Bacteroidota</taxon>
        <taxon>Cytophagia</taxon>
        <taxon>Cytophagales</taxon>
        <taxon>Hymenobacteraceae</taxon>
        <taxon>Pontibacter</taxon>
    </lineage>
</organism>
<dbReference type="RefSeq" id="WP_092098611.1">
    <property type="nucleotide sequence ID" value="NZ_FOOT01000001.1"/>
</dbReference>
<dbReference type="SUPFAM" id="SSF53383">
    <property type="entry name" value="PLP-dependent transferases"/>
    <property type="match status" value="1"/>
</dbReference>
<evidence type="ECO:0000256" key="1">
    <source>
        <dbReference type="ARBA" id="ARBA00022898"/>
    </source>
</evidence>
<evidence type="ECO:0000313" key="6">
    <source>
        <dbReference type="EMBL" id="SFF94458.1"/>
    </source>
</evidence>
<dbReference type="Gene3D" id="3.90.1150.10">
    <property type="entry name" value="Aspartate Aminotransferase, domain 1"/>
    <property type="match status" value="1"/>
</dbReference>
<dbReference type="OrthoDB" id="9804264at2"/>